<dbReference type="AlphaFoldDB" id="A0A835SMU1"/>
<feature type="region of interest" description="Disordered" evidence="5">
    <location>
        <begin position="402"/>
        <end position="435"/>
    </location>
</feature>
<name>A0A835SMU1_CHLIN</name>
<feature type="domain" description="SRCR" evidence="6">
    <location>
        <begin position="71"/>
        <end position="152"/>
    </location>
</feature>
<dbReference type="GO" id="GO:0016787">
    <property type="term" value="F:hydrolase activity"/>
    <property type="evidence" value="ECO:0007669"/>
    <property type="project" value="UniProtKB-UniRule"/>
</dbReference>
<dbReference type="EMBL" id="JAEHOC010000034">
    <property type="protein sequence ID" value="KAG2428476.1"/>
    <property type="molecule type" value="Genomic_DNA"/>
</dbReference>
<evidence type="ECO:0000259" key="6">
    <source>
        <dbReference type="PROSITE" id="PS50287"/>
    </source>
</evidence>
<dbReference type="SUPFAM" id="SSF52151">
    <property type="entry name" value="FabD/lysophospholipase-like"/>
    <property type="match status" value="1"/>
</dbReference>
<dbReference type="PROSITE" id="PS51635">
    <property type="entry name" value="PNPLA"/>
    <property type="match status" value="1"/>
</dbReference>
<gene>
    <name evidence="8" type="ORF">HXX76_011594</name>
</gene>
<evidence type="ECO:0000313" key="9">
    <source>
        <dbReference type="Proteomes" id="UP000650467"/>
    </source>
</evidence>
<keyword evidence="3" id="KW-1015">Disulfide bond</keyword>
<evidence type="ECO:0000256" key="3">
    <source>
        <dbReference type="ARBA" id="ARBA00023157"/>
    </source>
</evidence>
<dbReference type="SMART" id="SM00202">
    <property type="entry name" value="SR"/>
    <property type="match status" value="1"/>
</dbReference>
<keyword evidence="9" id="KW-1185">Reference proteome</keyword>
<feature type="region of interest" description="Disordered" evidence="5">
    <location>
        <begin position="466"/>
        <end position="492"/>
    </location>
</feature>
<dbReference type="SUPFAM" id="SSF56487">
    <property type="entry name" value="SRCR-like"/>
    <property type="match status" value="1"/>
</dbReference>
<evidence type="ECO:0008006" key="10">
    <source>
        <dbReference type="Google" id="ProtNLM"/>
    </source>
</evidence>
<dbReference type="PANTHER" id="PTHR32176:SF92">
    <property type="entry name" value="XYLOSE ISOMERASE"/>
    <property type="match status" value="1"/>
</dbReference>
<feature type="short sequence motif" description="GXGXXG" evidence="4">
    <location>
        <begin position="153"/>
        <end position="158"/>
    </location>
</feature>
<evidence type="ECO:0000259" key="7">
    <source>
        <dbReference type="PROSITE" id="PS51635"/>
    </source>
</evidence>
<dbReference type="Gene3D" id="3.40.1090.10">
    <property type="entry name" value="Cytosolic phospholipase A2 catalytic domain"/>
    <property type="match status" value="2"/>
</dbReference>
<keyword evidence="4" id="KW-0378">Hydrolase</keyword>
<dbReference type="PANTHER" id="PTHR32176">
    <property type="entry name" value="XYLOSE ISOMERASE"/>
    <property type="match status" value="1"/>
</dbReference>
<evidence type="ECO:0000313" key="8">
    <source>
        <dbReference type="EMBL" id="KAG2428476.1"/>
    </source>
</evidence>
<dbReference type="InterPro" id="IPR001190">
    <property type="entry name" value="SRCR"/>
</dbReference>
<comment type="caution">
    <text evidence="8">The sequence shown here is derived from an EMBL/GenBank/DDBJ whole genome shotgun (WGS) entry which is preliminary data.</text>
</comment>
<feature type="region of interest" description="Disordered" evidence="5">
    <location>
        <begin position="759"/>
        <end position="796"/>
    </location>
</feature>
<dbReference type="OrthoDB" id="545248at2759"/>
<sequence>MYDAMSATISAAQRSGLGSPAPTGIHTALSDAGFTFPRYGGEVGRFDAGGDLDARAVLNQLDGMADPPRGDGFSHAAATLACQALGLGTSGRALPEDGAIFDAGTGPIWLTHVDCSAVSADDPTAGLAACPHDGWGVAPDCTHDQDVGVSLDGGGMRGLITAQVLIELEDDIKQVLWKERLIIDVKPLLEDGAARGVFPAERISTFVAEYKLQESGFHDFLKIGDGHPLKKVGNKTDDDFVRLWSDYADWQKRLLDPPKDWDLIKQCFEVDIGDWFDQLAGTSTGGLLALYLAARGGCGDGLSSKDPRPGSAAGASFFYEQNGKEIFVDGTEEERKRAKFQNFLDTKGYAMHKKDGLERVLGRIFKDKTLHDLEEHGANVLVTTVDVSSMRTGAFFHQSAKLSPAQVASGTPAPDPQSYTSGLFTPLRKSDKGRSVLVRDPRIPDPVASAEGRQAMGWLQIMRNQGHAKPADGNSPAGGDCTKGKAPPTSPSELKFVSAIGGWVAPMHSELCNFKLVDVARATSAAPTFLPPMVVNPVGDCLPEDWDKDSHTFVDGGLGNNDPVYMGLAQMLQRNNNAGLQDCAVLSIGTGTKVAFDGYNTDDKKPDLGFWAGMAMKLGLGGLAARVLLKTPLKGVKDKGPLAAVNAAKALSGLVGLTMSINGEDKENILRSLFYGLLRTPEGTYMRLQIRDEANPCPAKFLSGVSKPGAKPAAEGGKPVVLAGGITVVDAPPQPMYAACMAAPALMKAPEPILVEAVQQDGPSEDASSSPEAEAAAAPVPEPQVEAAKATGAAGAGQQVVEVEAVSKPQALVMMAKTALLKPKPDAPQDTVPVERDPDAIEVDAKQLEEWREALGAMDDPSPKTLKAYKEMGQALAVHYSARLKWWVRCFIFGLEDAARYPLLMEVAADLDPVADRANQVAGGRYLAAALCRPDRAATSSCACCGSRVGRCKMLGTVNTAPEIADLGAAFANWVQQPTAV</sequence>
<dbReference type="GO" id="GO:0016020">
    <property type="term" value="C:membrane"/>
    <property type="evidence" value="ECO:0007669"/>
    <property type="project" value="InterPro"/>
</dbReference>
<dbReference type="Gene3D" id="3.10.250.10">
    <property type="entry name" value="SRCR-like domain"/>
    <property type="match status" value="1"/>
</dbReference>
<feature type="short sequence motif" description="GXSXG" evidence="4">
    <location>
        <begin position="281"/>
        <end position="285"/>
    </location>
</feature>
<evidence type="ECO:0000256" key="5">
    <source>
        <dbReference type="SAM" id="MobiDB-lite"/>
    </source>
</evidence>
<dbReference type="GO" id="GO:0016042">
    <property type="term" value="P:lipid catabolic process"/>
    <property type="evidence" value="ECO:0007669"/>
    <property type="project" value="UniProtKB-UniRule"/>
</dbReference>
<comment type="similarity">
    <text evidence="1">Belongs to the patatin family.</text>
</comment>
<keyword evidence="2 4" id="KW-0443">Lipid metabolism</keyword>
<organism evidence="8 9">
    <name type="scientific">Chlamydomonas incerta</name>
    <dbReference type="NCBI Taxonomy" id="51695"/>
    <lineage>
        <taxon>Eukaryota</taxon>
        <taxon>Viridiplantae</taxon>
        <taxon>Chlorophyta</taxon>
        <taxon>core chlorophytes</taxon>
        <taxon>Chlorophyceae</taxon>
        <taxon>CS clade</taxon>
        <taxon>Chlamydomonadales</taxon>
        <taxon>Chlamydomonadaceae</taxon>
        <taxon>Chlamydomonas</taxon>
    </lineage>
</organism>
<protein>
    <recommendedName>
        <fullName evidence="10">Patatin</fullName>
    </recommendedName>
</protein>
<evidence type="ECO:0000256" key="4">
    <source>
        <dbReference type="PROSITE-ProRule" id="PRU01161"/>
    </source>
</evidence>
<dbReference type="InterPro" id="IPR016035">
    <property type="entry name" value="Acyl_Trfase/lysoPLipase"/>
</dbReference>
<accession>A0A835SMU1</accession>
<evidence type="ECO:0000256" key="1">
    <source>
        <dbReference type="ARBA" id="ARBA00010240"/>
    </source>
</evidence>
<dbReference type="Proteomes" id="UP000650467">
    <property type="component" value="Unassembled WGS sequence"/>
</dbReference>
<evidence type="ECO:0000256" key="2">
    <source>
        <dbReference type="ARBA" id="ARBA00023098"/>
    </source>
</evidence>
<dbReference type="Pfam" id="PF00530">
    <property type="entry name" value="SRCR"/>
    <property type="match status" value="1"/>
</dbReference>
<feature type="compositionally biased region" description="Low complexity" evidence="5">
    <location>
        <begin position="765"/>
        <end position="796"/>
    </location>
</feature>
<feature type="short sequence motif" description="DGA/G" evidence="4">
    <location>
        <begin position="555"/>
        <end position="557"/>
    </location>
</feature>
<reference evidence="8" key="1">
    <citation type="journal article" date="2020" name="bioRxiv">
        <title>Comparative genomics of Chlamydomonas.</title>
        <authorList>
            <person name="Craig R.J."/>
            <person name="Hasan A.R."/>
            <person name="Ness R.W."/>
            <person name="Keightley P.D."/>
        </authorList>
    </citation>
    <scope>NUCLEOTIDE SEQUENCE</scope>
    <source>
        <strain evidence="8">SAG 7.73</strain>
    </source>
</reference>
<dbReference type="InterPro" id="IPR036772">
    <property type="entry name" value="SRCR-like_dom_sf"/>
</dbReference>
<feature type="active site" description="Nucleophile" evidence="4">
    <location>
        <position position="283"/>
    </location>
</feature>
<feature type="active site" description="Proton acceptor" evidence="4">
    <location>
        <position position="555"/>
    </location>
</feature>
<keyword evidence="4" id="KW-0442">Lipid degradation</keyword>
<dbReference type="InterPro" id="IPR002641">
    <property type="entry name" value="PNPLA_dom"/>
</dbReference>
<proteinExistence type="inferred from homology"/>
<dbReference type="PROSITE" id="PS50287">
    <property type="entry name" value="SRCR_2"/>
    <property type="match status" value="1"/>
</dbReference>
<feature type="domain" description="PNPLA" evidence="7">
    <location>
        <begin position="149"/>
        <end position="568"/>
    </location>
</feature>